<protein>
    <recommendedName>
        <fullName evidence="1">Amidohydrolase-related domain-containing protein</fullName>
    </recommendedName>
</protein>
<gene>
    <name evidence="2" type="ORF">BHK69_21205</name>
</gene>
<dbReference type="PANTHER" id="PTHR35563:SF2">
    <property type="entry name" value="BARREL METAL-DEPENDENT HYDROLASE, PUTATIVE (AFU_ORTHOLOGUE AFUA_1G16240)-RELATED"/>
    <property type="match status" value="1"/>
</dbReference>
<evidence type="ECO:0000313" key="2">
    <source>
        <dbReference type="EMBL" id="AOO84665.1"/>
    </source>
</evidence>
<dbReference type="GO" id="GO:0016787">
    <property type="term" value="F:hydrolase activity"/>
    <property type="evidence" value="ECO:0007669"/>
    <property type="project" value="InterPro"/>
</dbReference>
<evidence type="ECO:0000313" key="3">
    <source>
        <dbReference type="Proteomes" id="UP000094969"/>
    </source>
</evidence>
<dbReference type="SUPFAM" id="SSF51556">
    <property type="entry name" value="Metallo-dependent hydrolases"/>
    <property type="match status" value="1"/>
</dbReference>
<dbReference type="EMBL" id="CP017147">
    <property type="protein sequence ID" value="AOO84665.1"/>
    <property type="molecule type" value="Genomic_DNA"/>
</dbReference>
<reference evidence="2 3" key="1">
    <citation type="journal article" date="2015" name="Antonie Van Leeuwenhoek">
        <title>Bosea vaviloviae sp. nov., a new species of slow-growing rhizobia isolated from nodules of the relict species Vavilovia formosa (Stev.) Fed.</title>
        <authorList>
            <person name="Safronova V.I."/>
            <person name="Kuznetsova I.G."/>
            <person name="Sazanova A.L."/>
            <person name="Kimeklis A.K."/>
            <person name="Belimov A.A."/>
            <person name="Andronov E.E."/>
            <person name="Pinaev A.G."/>
            <person name="Chizhevskaya E.P."/>
            <person name="Pukhaev A.R."/>
            <person name="Popov K.P."/>
            <person name="Willems A."/>
            <person name="Tikhonovich I.A."/>
        </authorList>
    </citation>
    <scope>NUCLEOTIDE SEQUENCE [LARGE SCALE GENOMIC DNA]</scope>
    <source>
        <strain evidence="2 3">Vaf18</strain>
    </source>
</reference>
<dbReference type="AlphaFoldDB" id="A0A1D7UBA8"/>
<organism evidence="2 3">
    <name type="scientific">Bosea vaviloviae</name>
    <dbReference type="NCBI Taxonomy" id="1526658"/>
    <lineage>
        <taxon>Bacteria</taxon>
        <taxon>Pseudomonadati</taxon>
        <taxon>Pseudomonadota</taxon>
        <taxon>Alphaproteobacteria</taxon>
        <taxon>Hyphomicrobiales</taxon>
        <taxon>Boseaceae</taxon>
        <taxon>Bosea</taxon>
    </lineage>
</organism>
<proteinExistence type="predicted"/>
<dbReference type="Pfam" id="PF04909">
    <property type="entry name" value="Amidohydro_2"/>
    <property type="match status" value="1"/>
</dbReference>
<sequence length="279" mass="30952">MDASTARLVDAPAAVGICDTHFHVFGPYDRFPLPRHPSYAPQEATAAAYHQVAERLGIDRMVVVQGGCYGTDNAAMLDAVQILGPDRARGIAIIDGTTSVAELHRLHEGGVRGIRLNAISDKRIDADAIRTQANMIAELGWHIQLHARADQIVQHAALLRDLPVEVVIDHCGRIDPREGEDQEAMRAMLDLLATGRCWIKLISYRSLPAGGEGDEMAPFLRRFAAAAPERCLWGTDWPHPLMEVVPDTQRLFEELCSVFDEPLRKKIFSENAERLYGFK</sequence>
<dbReference type="PANTHER" id="PTHR35563">
    <property type="entry name" value="BARREL METAL-DEPENDENT HYDROLASE, PUTATIVE (AFU_ORTHOLOGUE AFUA_1G16240)-RELATED"/>
    <property type="match status" value="1"/>
</dbReference>
<dbReference type="InterPro" id="IPR006680">
    <property type="entry name" value="Amidohydro-rel"/>
</dbReference>
<evidence type="ECO:0000259" key="1">
    <source>
        <dbReference type="Pfam" id="PF04909"/>
    </source>
</evidence>
<accession>A0A1D7UBA8</accession>
<dbReference type="Gene3D" id="3.20.20.140">
    <property type="entry name" value="Metal-dependent hydrolases"/>
    <property type="match status" value="1"/>
</dbReference>
<dbReference type="InterPro" id="IPR052358">
    <property type="entry name" value="Aro_Compnd_Degr_Hydrolases"/>
</dbReference>
<keyword evidence="3" id="KW-1185">Reference proteome</keyword>
<dbReference type="Proteomes" id="UP000094969">
    <property type="component" value="Chromosome"/>
</dbReference>
<feature type="domain" description="Amidohydrolase-related" evidence="1">
    <location>
        <begin position="18"/>
        <end position="278"/>
    </location>
</feature>
<dbReference type="RefSeq" id="WP_069693851.1">
    <property type="nucleotide sequence ID" value="NZ_CP017147.1"/>
</dbReference>
<dbReference type="STRING" id="1526658.BHK69_21205"/>
<dbReference type="KEGG" id="bvv:BHK69_21205"/>
<dbReference type="InterPro" id="IPR032466">
    <property type="entry name" value="Metal_Hydrolase"/>
</dbReference>
<name>A0A1D7UBA8_9HYPH</name>